<keyword evidence="2" id="KW-1185">Reference proteome</keyword>
<name>A0A1C6U350_9ACTN</name>
<dbReference type="Proteomes" id="UP000199696">
    <property type="component" value="Unassembled WGS sequence"/>
</dbReference>
<dbReference type="OrthoDB" id="3688103at2"/>
<organism evidence="1 2">
    <name type="scientific">Micromonospora eburnea</name>
    <dbReference type="NCBI Taxonomy" id="227316"/>
    <lineage>
        <taxon>Bacteria</taxon>
        <taxon>Bacillati</taxon>
        <taxon>Actinomycetota</taxon>
        <taxon>Actinomycetes</taxon>
        <taxon>Micromonosporales</taxon>
        <taxon>Micromonosporaceae</taxon>
        <taxon>Micromonospora</taxon>
    </lineage>
</organism>
<evidence type="ECO:0000313" key="2">
    <source>
        <dbReference type="Proteomes" id="UP000199696"/>
    </source>
</evidence>
<proteinExistence type="predicted"/>
<gene>
    <name evidence="1" type="ORF">GA0070604_1686</name>
</gene>
<dbReference type="EMBL" id="FMHY01000002">
    <property type="protein sequence ID" value="SCL48363.1"/>
    <property type="molecule type" value="Genomic_DNA"/>
</dbReference>
<protein>
    <submittedName>
        <fullName evidence="1">Uncharacterized protein</fullName>
    </submittedName>
</protein>
<reference evidence="2" key="1">
    <citation type="submission" date="2016-06" db="EMBL/GenBank/DDBJ databases">
        <authorList>
            <person name="Varghese N."/>
            <person name="Submissions Spin"/>
        </authorList>
    </citation>
    <scope>NUCLEOTIDE SEQUENCE [LARGE SCALE GENOMIC DNA]</scope>
    <source>
        <strain evidence="2">DSM 44814</strain>
    </source>
</reference>
<sequence>MASTYDELRDAVEDSGGLYVTHMAELRDIRGAGRLSTGICAAISDDLASHGLGHLPPDLPTSQWEEARIYRLGSPIASVVTAILYPSEAGDKTLRNLAEDNPREILQRVRELVSEA</sequence>
<accession>A0A1C6U350</accession>
<evidence type="ECO:0000313" key="1">
    <source>
        <dbReference type="EMBL" id="SCL48363.1"/>
    </source>
</evidence>
<dbReference type="RefSeq" id="WP_091116891.1">
    <property type="nucleotide sequence ID" value="NZ_FMHY01000002.1"/>
</dbReference>
<dbReference type="AlphaFoldDB" id="A0A1C6U350"/>